<evidence type="ECO:0000256" key="2">
    <source>
        <dbReference type="ARBA" id="ARBA00004050"/>
    </source>
</evidence>
<evidence type="ECO:0000313" key="17">
    <source>
        <dbReference type="Proteomes" id="UP000245474"/>
    </source>
</evidence>
<dbReference type="Gene3D" id="1.20.1300.10">
    <property type="entry name" value="Fumarate reductase/succinate dehydrogenase, transmembrane subunit"/>
    <property type="match status" value="1"/>
</dbReference>
<keyword evidence="7" id="KW-0816">Tricarboxylic acid cycle</keyword>
<evidence type="ECO:0000313" key="16">
    <source>
        <dbReference type="EMBL" id="PWG60951.1"/>
    </source>
</evidence>
<dbReference type="GO" id="GO:0020037">
    <property type="term" value="F:heme binding"/>
    <property type="evidence" value="ECO:0007669"/>
    <property type="project" value="InterPro"/>
</dbReference>
<evidence type="ECO:0000256" key="1">
    <source>
        <dbReference type="ARBA" id="ARBA00001971"/>
    </source>
</evidence>
<evidence type="ECO:0000256" key="7">
    <source>
        <dbReference type="ARBA" id="ARBA00022532"/>
    </source>
</evidence>
<keyword evidence="12 15" id="KW-1133">Transmembrane helix</keyword>
<evidence type="ECO:0000256" key="9">
    <source>
        <dbReference type="ARBA" id="ARBA00022692"/>
    </source>
</evidence>
<dbReference type="RefSeq" id="WP_109680390.1">
    <property type="nucleotide sequence ID" value="NZ_CP086615.1"/>
</dbReference>
<comment type="pathway">
    <text evidence="4">Carbohydrate metabolism; tricarboxylic acid cycle.</text>
</comment>
<dbReference type="GO" id="GO:0046872">
    <property type="term" value="F:metal ion binding"/>
    <property type="evidence" value="ECO:0007669"/>
    <property type="project" value="UniProtKB-KW"/>
</dbReference>
<keyword evidence="14 15" id="KW-0472">Membrane</keyword>
<feature type="transmembrane region" description="Helical" evidence="15">
    <location>
        <begin position="67"/>
        <end position="88"/>
    </location>
</feature>
<comment type="caution">
    <text evidence="16">The sequence shown here is derived from an EMBL/GenBank/DDBJ whole genome shotgun (WGS) entry which is preliminary data.</text>
</comment>
<proteinExistence type="predicted"/>
<keyword evidence="9 15" id="KW-0812">Transmembrane</keyword>
<dbReference type="SUPFAM" id="SSF81343">
    <property type="entry name" value="Fumarate reductase respiratory complex transmembrane subunits"/>
    <property type="match status" value="1"/>
</dbReference>
<sequence length="128" mass="13388">MSTDRRTPLARARGLGSAHAGVGHWWRQRLTAAALVPLGLWLAVALVRLSGAPHATVQAWLAAPWNAIAMLLLLAVAGLHLALGLQVIVEDYVHRKAAAVALRGLVTAGCLGLLAVGGYAVLYVAFGR</sequence>
<evidence type="ECO:0000256" key="4">
    <source>
        <dbReference type="ARBA" id="ARBA00005163"/>
    </source>
</evidence>
<feature type="transmembrane region" description="Helical" evidence="15">
    <location>
        <begin position="100"/>
        <end position="126"/>
    </location>
</feature>
<keyword evidence="6" id="KW-0813">Transport</keyword>
<comment type="subcellular location">
    <subcellularLocation>
        <location evidence="3">Membrane</location>
        <topology evidence="3">Multi-pass membrane protein</topology>
    </subcellularLocation>
</comment>
<dbReference type="Proteomes" id="UP000245474">
    <property type="component" value="Unassembled WGS sequence"/>
</dbReference>
<dbReference type="AlphaFoldDB" id="A0A2U2MVR4"/>
<dbReference type="NCBIfam" id="TIGR02968">
    <property type="entry name" value="succ_dehyd_anc"/>
    <property type="match status" value="1"/>
</dbReference>
<feature type="transmembrane region" description="Helical" evidence="15">
    <location>
        <begin position="30"/>
        <end position="47"/>
    </location>
</feature>
<dbReference type="EMBL" id="QFFI01000062">
    <property type="protein sequence ID" value="PWG60951.1"/>
    <property type="molecule type" value="Genomic_DNA"/>
</dbReference>
<reference evidence="16 17" key="1">
    <citation type="submission" date="2018-05" db="EMBL/GenBank/DDBJ databases">
        <title>Spiribacter halobius sp. nov., a moderately halophilic bacterium isolated from marine solar saltern.</title>
        <authorList>
            <person name="Zheng W.-S."/>
            <person name="Lu D.-C."/>
            <person name="Du Z.-J."/>
        </authorList>
    </citation>
    <scope>NUCLEOTIDE SEQUENCE [LARGE SCALE GENOMIC DNA]</scope>
    <source>
        <strain evidence="16 17">E85</strain>
    </source>
</reference>
<dbReference type="Pfam" id="PF01127">
    <property type="entry name" value="Sdh_cyt"/>
    <property type="match status" value="1"/>
</dbReference>
<evidence type="ECO:0000256" key="13">
    <source>
        <dbReference type="ARBA" id="ARBA00023004"/>
    </source>
</evidence>
<comment type="cofactor">
    <cofactor evidence="1">
        <name>heme</name>
        <dbReference type="ChEBI" id="CHEBI:30413"/>
    </cofactor>
</comment>
<evidence type="ECO:0000256" key="3">
    <source>
        <dbReference type="ARBA" id="ARBA00004141"/>
    </source>
</evidence>
<evidence type="ECO:0000256" key="5">
    <source>
        <dbReference type="ARBA" id="ARBA00019425"/>
    </source>
</evidence>
<evidence type="ECO:0000256" key="14">
    <source>
        <dbReference type="ARBA" id="ARBA00023136"/>
    </source>
</evidence>
<dbReference type="InterPro" id="IPR000701">
    <property type="entry name" value="SuccDH_FuR_B_TM-su"/>
</dbReference>
<evidence type="ECO:0000256" key="8">
    <source>
        <dbReference type="ARBA" id="ARBA00022617"/>
    </source>
</evidence>
<protein>
    <recommendedName>
        <fullName evidence="5">Succinate dehydrogenase hydrophobic membrane anchor subunit</fullName>
    </recommendedName>
</protein>
<dbReference type="CDD" id="cd03495">
    <property type="entry name" value="SQR_TypeC_SdhD_like"/>
    <property type="match status" value="1"/>
</dbReference>
<dbReference type="GO" id="GO:0016020">
    <property type="term" value="C:membrane"/>
    <property type="evidence" value="ECO:0007669"/>
    <property type="project" value="UniProtKB-SubCell"/>
</dbReference>
<evidence type="ECO:0000256" key="10">
    <source>
        <dbReference type="ARBA" id="ARBA00022723"/>
    </source>
</evidence>
<dbReference type="GO" id="GO:0006099">
    <property type="term" value="P:tricarboxylic acid cycle"/>
    <property type="evidence" value="ECO:0007669"/>
    <property type="project" value="UniProtKB-UniPathway"/>
</dbReference>
<evidence type="ECO:0000256" key="12">
    <source>
        <dbReference type="ARBA" id="ARBA00022989"/>
    </source>
</evidence>
<dbReference type="OrthoDB" id="9809280at2"/>
<keyword evidence="13" id="KW-0408">Iron</keyword>
<keyword evidence="10" id="KW-0479">Metal-binding</keyword>
<keyword evidence="8" id="KW-0349">Heme</keyword>
<keyword evidence="11" id="KW-0249">Electron transport</keyword>
<evidence type="ECO:0000256" key="6">
    <source>
        <dbReference type="ARBA" id="ARBA00022448"/>
    </source>
</evidence>
<accession>A0A2U2MVR4</accession>
<dbReference type="InterPro" id="IPR034804">
    <property type="entry name" value="SQR/QFR_C/D"/>
</dbReference>
<evidence type="ECO:0000256" key="11">
    <source>
        <dbReference type="ARBA" id="ARBA00022982"/>
    </source>
</evidence>
<evidence type="ECO:0000256" key="15">
    <source>
        <dbReference type="SAM" id="Phobius"/>
    </source>
</evidence>
<dbReference type="InterPro" id="IPR014312">
    <property type="entry name" value="Succ_DH_anchor"/>
</dbReference>
<comment type="function">
    <text evidence="2">Membrane-anchoring subunit of succinate dehydrogenase (SDH).</text>
</comment>
<keyword evidence="17" id="KW-1185">Reference proteome</keyword>
<gene>
    <name evidence="16" type="primary">sdhD</name>
    <name evidence="16" type="ORF">DEM34_18975</name>
</gene>
<dbReference type="UniPathway" id="UPA00223"/>
<organism evidence="16 17">
    <name type="scientific">Sediminicurvatus halobius</name>
    <dbReference type="NCBI Taxonomy" id="2182432"/>
    <lineage>
        <taxon>Bacteria</taxon>
        <taxon>Pseudomonadati</taxon>
        <taxon>Pseudomonadota</taxon>
        <taxon>Gammaproteobacteria</taxon>
        <taxon>Chromatiales</taxon>
        <taxon>Ectothiorhodospiraceae</taxon>
        <taxon>Sediminicurvatus</taxon>
    </lineage>
</organism>
<name>A0A2U2MVR4_9GAMM</name>